<comment type="caution">
    <text evidence="1">The sequence shown here is derived from an EMBL/GenBank/DDBJ whole genome shotgun (WGS) entry which is preliminary data.</text>
</comment>
<sequence>MGKLLIIRNQYKRIRWEMKQKFPLVSQNIGILGIFTSFQFPVHFHSNHSPKCQMSMERKQHITESSSILSPLKTRLESVCSSFVVNILFHHELFSSSVRPSEVINLGVKYKERNIYKKKTHNFYNGEVIEKSSSNVMILWIVMNTTNSYSLCQECWYSIINMKIPSHKGYNFLVDKRETGAFPKLQNTHFQGKIAKECKIKNK</sequence>
<evidence type="ECO:0000313" key="2">
    <source>
        <dbReference type="Proteomes" id="UP000551758"/>
    </source>
</evidence>
<gene>
    <name evidence="1" type="ORF">HPG69_007026</name>
</gene>
<protein>
    <submittedName>
        <fullName evidence="1">Uncharacterized protein</fullName>
    </submittedName>
</protein>
<keyword evidence="2" id="KW-1185">Reference proteome</keyword>
<accession>A0A7J7F273</accession>
<reference evidence="1 2" key="1">
    <citation type="journal article" date="2020" name="Mol. Biol. Evol.">
        <title>Interspecific Gene Flow and the Evolution of Specialization in Black and White Rhinoceros.</title>
        <authorList>
            <person name="Moodley Y."/>
            <person name="Westbury M.V."/>
            <person name="Russo I.M."/>
            <person name="Gopalakrishnan S."/>
            <person name="Rakotoarivelo A."/>
            <person name="Olsen R.A."/>
            <person name="Prost S."/>
            <person name="Tunstall T."/>
            <person name="Ryder O.A."/>
            <person name="Dalen L."/>
            <person name="Bruford M.W."/>
        </authorList>
    </citation>
    <scope>NUCLEOTIDE SEQUENCE [LARGE SCALE GENOMIC DNA]</scope>
    <source>
        <strain evidence="1">SBR-YM</strain>
        <tissue evidence="1">Skin</tissue>
    </source>
</reference>
<evidence type="ECO:0000313" key="1">
    <source>
        <dbReference type="EMBL" id="KAF5922140.1"/>
    </source>
</evidence>
<proteinExistence type="predicted"/>
<organism evidence="1 2">
    <name type="scientific">Diceros bicornis minor</name>
    <name type="common">South-central black rhinoceros</name>
    <dbReference type="NCBI Taxonomy" id="77932"/>
    <lineage>
        <taxon>Eukaryota</taxon>
        <taxon>Metazoa</taxon>
        <taxon>Chordata</taxon>
        <taxon>Craniata</taxon>
        <taxon>Vertebrata</taxon>
        <taxon>Euteleostomi</taxon>
        <taxon>Mammalia</taxon>
        <taxon>Eutheria</taxon>
        <taxon>Laurasiatheria</taxon>
        <taxon>Perissodactyla</taxon>
        <taxon>Rhinocerotidae</taxon>
        <taxon>Diceros</taxon>
    </lineage>
</organism>
<dbReference type="EMBL" id="JACDTQ010001514">
    <property type="protein sequence ID" value="KAF5922140.1"/>
    <property type="molecule type" value="Genomic_DNA"/>
</dbReference>
<name>A0A7J7F273_DICBM</name>
<dbReference type="AlphaFoldDB" id="A0A7J7F273"/>
<dbReference type="Proteomes" id="UP000551758">
    <property type="component" value="Unassembled WGS sequence"/>
</dbReference>